<feature type="region of interest" description="Disordered" evidence="1">
    <location>
        <begin position="19"/>
        <end position="83"/>
    </location>
</feature>
<organism evidence="2 3">
    <name type="scientific">Lasiodiplodia hormozganensis</name>
    <dbReference type="NCBI Taxonomy" id="869390"/>
    <lineage>
        <taxon>Eukaryota</taxon>
        <taxon>Fungi</taxon>
        <taxon>Dikarya</taxon>
        <taxon>Ascomycota</taxon>
        <taxon>Pezizomycotina</taxon>
        <taxon>Dothideomycetes</taxon>
        <taxon>Dothideomycetes incertae sedis</taxon>
        <taxon>Botryosphaeriales</taxon>
        <taxon>Botryosphaeriaceae</taxon>
        <taxon>Lasiodiplodia</taxon>
    </lineage>
</organism>
<name>A0AA40CRB3_9PEZI</name>
<protein>
    <submittedName>
        <fullName evidence="2">Uncharacterized protein</fullName>
    </submittedName>
</protein>
<accession>A0AA40CRB3</accession>
<comment type="caution">
    <text evidence="2">The sequence shown here is derived from an EMBL/GenBank/DDBJ whole genome shotgun (WGS) entry which is preliminary data.</text>
</comment>
<evidence type="ECO:0000256" key="1">
    <source>
        <dbReference type="SAM" id="MobiDB-lite"/>
    </source>
</evidence>
<keyword evidence="3" id="KW-1185">Reference proteome</keyword>
<feature type="compositionally biased region" description="Basic and acidic residues" evidence="1">
    <location>
        <begin position="43"/>
        <end position="64"/>
    </location>
</feature>
<proteinExistence type="predicted"/>
<dbReference type="EMBL" id="JAUJDW010000044">
    <property type="protein sequence ID" value="KAK0647767.1"/>
    <property type="molecule type" value="Genomic_DNA"/>
</dbReference>
<gene>
    <name evidence="2" type="ORF">DIS24_g7413</name>
</gene>
<sequence length="83" mass="8979">MSLGSGFAVFLNHCKYRHESAGPNNSSLAPAGDLQHGQFNSRLRSERSPSRDVDQVCDARDDVRGPSGIQPRRPSSVSSEASH</sequence>
<dbReference type="AlphaFoldDB" id="A0AA40CRB3"/>
<evidence type="ECO:0000313" key="3">
    <source>
        <dbReference type="Proteomes" id="UP001175001"/>
    </source>
</evidence>
<feature type="compositionally biased region" description="Polar residues" evidence="1">
    <location>
        <begin position="73"/>
        <end position="83"/>
    </location>
</feature>
<reference evidence="2" key="1">
    <citation type="submission" date="2023-06" db="EMBL/GenBank/DDBJ databases">
        <title>Multi-omics analyses reveal the molecular pathogenesis toolkit of Lasiodiplodia hormozganensis, a cross-kingdom pathogen.</title>
        <authorList>
            <person name="Felix C."/>
            <person name="Meneses R."/>
            <person name="Goncalves M.F.M."/>
            <person name="Tilleman L."/>
            <person name="Duarte A.S."/>
            <person name="Jorrin-Novo J.V."/>
            <person name="Van De Peer Y."/>
            <person name="Deforce D."/>
            <person name="Van Nieuwerburgh F."/>
            <person name="Esteves A.C."/>
            <person name="Alves A."/>
        </authorList>
    </citation>
    <scope>NUCLEOTIDE SEQUENCE</scope>
    <source>
        <strain evidence="2">CBS 339.90</strain>
    </source>
</reference>
<dbReference type="Proteomes" id="UP001175001">
    <property type="component" value="Unassembled WGS sequence"/>
</dbReference>
<evidence type="ECO:0000313" key="2">
    <source>
        <dbReference type="EMBL" id="KAK0647767.1"/>
    </source>
</evidence>